<protein>
    <submittedName>
        <fullName evidence="1">WG repeat-containing protein</fullName>
    </submittedName>
</protein>
<reference evidence="1" key="1">
    <citation type="journal article" date="2021" name="mSystems">
        <title>Bacteria and Archaea Synergistically Convert Glycine Betaine to Biogenic Methane in the Formosa Cold Seep of the South China Sea.</title>
        <authorList>
            <person name="Li L."/>
            <person name="Zhang W."/>
            <person name="Zhang S."/>
            <person name="Song L."/>
            <person name="Sun Q."/>
            <person name="Zhang H."/>
            <person name="Xiang H."/>
            <person name="Dong X."/>
        </authorList>
    </citation>
    <scope>NUCLEOTIDE SEQUENCE</scope>
    <source>
        <strain evidence="1">ZWT</strain>
    </source>
</reference>
<dbReference type="Proteomes" id="UP001056429">
    <property type="component" value="Unassembled WGS sequence"/>
</dbReference>
<evidence type="ECO:0000313" key="1">
    <source>
        <dbReference type="EMBL" id="MCM1989830.1"/>
    </source>
</evidence>
<dbReference type="Pfam" id="PF14903">
    <property type="entry name" value="WG_beta_rep"/>
    <property type="match status" value="1"/>
</dbReference>
<dbReference type="InterPro" id="IPR032774">
    <property type="entry name" value="WG_beta_rep"/>
</dbReference>
<dbReference type="AlphaFoldDB" id="A0A9J6P0V8"/>
<proteinExistence type="predicted"/>
<evidence type="ECO:0000313" key="2">
    <source>
        <dbReference type="Proteomes" id="UP001056429"/>
    </source>
</evidence>
<gene>
    <name evidence="1" type="ORF">KDK92_08765</name>
</gene>
<accession>A0A9J6P0V8</accession>
<sequence length="35" mass="3845">MASVCLKNKCGVINKKGELVIDAKYDCIGNFVEIK</sequence>
<reference evidence="1" key="2">
    <citation type="submission" date="2021-04" db="EMBL/GenBank/DDBJ databases">
        <authorList>
            <person name="Dong X."/>
        </authorList>
    </citation>
    <scope>NUCLEOTIDE SEQUENCE</scope>
    <source>
        <strain evidence="1">ZWT</strain>
    </source>
</reference>
<keyword evidence="2" id="KW-1185">Reference proteome</keyword>
<comment type="caution">
    <text evidence="1">The sequence shown here is derived from an EMBL/GenBank/DDBJ whole genome shotgun (WGS) entry which is preliminary data.</text>
</comment>
<organism evidence="1 2">
    <name type="scientific">Oceanirhabdus seepicola</name>
    <dbReference type="NCBI Taxonomy" id="2828781"/>
    <lineage>
        <taxon>Bacteria</taxon>
        <taxon>Bacillati</taxon>
        <taxon>Bacillota</taxon>
        <taxon>Clostridia</taxon>
        <taxon>Eubacteriales</taxon>
        <taxon>Clostridiaceae</taxon>
        <taxon>Oceanirhabdus</taxon>
    </lineage>
</organism>
<dbReference type="EMBL" id="JAGSOJ010000002">
    <property type="protein sequence ID" value="MCM1989830.1"/>
    <property type="molecule type" value="Genomic_DNA"/>
</dbReference>
<name>A0A9J6P0V8_9CLOT</name>